<gene>
    <name evidence="2" type="ORF">PC117_g10759</name>
</gene>
<feature type="region of interest" description="Disordered" evidence="1">
    <location>
        <begin position="1"/>
        <end position="21"/>
    </location>
</feature>
<sequence>MLKRYGESESDSVRLARSDEGDEVEEKLRRLEVARK</sequence>
<dbReference type="EMBL" id="RCMK01000266">
    <property type="protein sequence ID" value="KAG2939890.1"/>
    <property type="molecule type" value="Genomic_DNA"/>
</dbReference>
<feature type="compositionally biased region" description="Basic and acidic residues" evidence="1">
    <location>
        <begin position="1"/>
        <end position="19"/>
    </location>
</feature>
<evidence type="ECO:0000256" key="1">
    <source>
        <dbReference type="SAM" id="MobiDB-lite"/>
    </source>
</evidence>
<comment type="caution">
    <text evidence="2">The sequence shown here is derived from an EMBL/GenBank/DDBJ whole genome shotgun (WGS) entry which is preliminary data.</text>
</comment>
<protein>
    <submittedName>
        <fullName evidence="2">Uncharacterized protein</fullName>
    </submittedName>
</protein>
<evidence type="ECO:0000313" key="2">
    <source>
        <dbReference type="EMBL" id="KAG2939890.1"/>
    </source>
</evidence>
<accession>A0A8T1LIF2</accession>
<evidence type="ECO:0000313" key="3">
    <source>
        <dbReference type="Proteomes" id="UP000736787"/>
    </source>
</evidence>
<dbReference type="AlphaFoldDB" id="A0A8T1LIF2"/>
<dbReference type="Proteomes" id="UP000736787">
    <property type="component" value="Unassembled WGS sequence"/>
</dbReference>
<organism evidence="2 3">
    <name type="scientific">Phytophthora cactorum</name>
    <dbReference type="NCBI Taxonomy" id="29920"/>
    <lineage>
        <taxon>Eukaryota</taxon>
        <taxon>Sar</taxon>
        <taxon>Stramenopiles</taxon>
        <taxon>Oomycota</taxon>
        <taxon>Peronosporomycetes</taxon>
        <taxon>Peronosporales</taxon>
        <taxon>Peronosporaceae</taxon>
        <taxon>Phytophthora</taxon>
    </lineage>
</organism>
<name>A0A8T1LIF2_9STRA</name>
<reference evidence="2" key="1">
    <citation type="submission" date="2018-10" db="EMBL/GenBank/DDBJ databases">
        <title>Effector identification in a new, highly contiguous assembly of the strawberry crown rot pathogen Phytophthora cactorum.</title>
        <authorList>
            <person name="Armitage A.D."/>
            <person name="Nellist C.F."/>
            <person name="Bates H."/>
            <person name="Vickerstaff R.J."/>
            <person name="Harrison R.J."/>
        </authorList>
    </citation>
    <scope>NUCLEOTIDE SEQUENCE</scope>
    <source>
        <strain evidence="2">4040</strain>
    </source>
</reference>
<proteinExistence type="predicted"/>